<comment type="caution">
    <text evidence="1">The sequence shown here is derived from an EMBL/GenBank/DDBJ whole genome shotgun (WGS) entry which is preliminary data.</text>
</comment>
<reference evidence="2" key="1">
    <citation type="journal article" date="2022" name="Mol. Ecol. Resour.">
        <title>The genomes of chicory, endive, great burdock and yacon provide insights into Asteraceae palaeo-polyploidization history and plant inulin production.</title>
        <authorList>
            <person name="Fan W."/>
            <person name="Wang S."/>
            <person name="Wang H."/>
            <person name="Wang A."/>
            <person name="Jiang F."/>
            <person name="Liu H."/>
            <person name="Zhao H."/>
            <person name="Xu D."/>
            <person name="Zhang Y."/>
        </authorList>
    </citation>
    <scope>NUCLEOTIDE SEQUENCE [LARGE SCALE GENOMIC DNA]</scope>
    <source>
        <strain evidence="2">cv. Punajuju</strain>
    </source>
</reference>
<organism evidence="1 2">
    <name type="scientific">Cichorium intybus</name>
    <name type="common">Chicory</name>
    <dbReference type="NCBI Taxonomy" id="13427"/>
    <lineage>
        <taxon>Eukaryota</taxon>
        <taxon>Viridiplantae</taxon>
        <taxon>Streptophyta</taxon>
        <taxon>Embryophyta</taxon>
        <taxon>Tracheophyta</taxon>
        <taxon>Spermatophyta</taxon>
        <taxon>Magnoliopsida</taxon>
        <taxon>eudicotyledons</taxon>
        <taxon>Gunneridae</taxon>
        <taxon>Pentapetalae</taxon>
        <taxon>asterids</taxon>
        <taxon>campanulids</taxon>
        <taxon>Asterales</taxon>
        <taxon>Asteraceae</taxon>
        <taxon>Cichorioideae</taxon>
        <taxon>Cichorieae</taxon>
        <taxon>Cichoriinae</taxon>
        <taxon>Cichorium</taxon>
    </lineage>
</organism>
<reference evidence="1 2" key="2">
    <citation type="journal article" date="2022" name="Mol. Ecol. Resour.">
        <title>The genomes of chicory, endive, great burdock and yacon provide insights into Asteraceae paleo-polyploidization history and plant inulin production.</title>
        <authorList>
            <person name="Fan W."/>
            <person name="Wang S."/>
            <person name="Wang H."/>
            <person name="Wang A."/>
            <person name="Jiang F."/>
            <person name="Liu H."/>
            <person name="Zhao H."/>
            <person name="Xu D."/>
            <person name="Zhang Y."/>
        </authorList>
    </citation>
    <scope>NUCLEOTIDE SEQUENCE [LARGE SCALE GENOMIC DNA]</scope>
    <source>
        <strain evidence="2">cv. Punajuju</strain>
        <tissue evidence="1">Leaves</tissue>
    </source>
</reference>
<dbReference type="EMBL" id="CM042012">
    <property type="protein sequence ID" value="KAI3753497.1"/>
    <property type="molecule type" value="Genomic_DNA"/>
</dbReference>
<accession>A0ACB9E3W4</accession>
<keyword evidence="2" id="KW-1185">Reference proteome</keyword>
<dbReference type="Proteomes" id="UP001055811">
    <property type="component" value="Linkage Group LG04"/>
</dbReference>
<evidence type="ECO:0000313" key="1">
    <source>
        <dbReference type="EMBL" id="KAI3753497.1"/>
    </source>
</evidence>
<name>A0ACB9E3W4_CICIN</name>
<evidence type="ECO:0000313" key="2">
    <source>
        <dbReference type="Proteomes" id="UP001055811"/>
    </source>
</evidence>
<proteinExistence type="predicted"/>
<sequence length="158" mass="16922">MISRENRMSSSRQLMFLLACSCWWLVSNCNSISKKPQDGSGNGVSPPGACENCSLCQYPCTPQPRLSPPQLPGGSEIYTAPPPPQLPGGSDINVAPPPPVGVNCPPVAPVICCQNSPPMPYTYPNNNYGNYSESSRFSSSPCSLMLLLLLPSVFLFNV</sequence>
<gene>
    <name evidence="1" type="ORF">L2E82_25551</name>
</gene>
<protein>
    <submittedName>
        <fullName evidence="1">Uncharacterized protein</fullName>
    </submittedName>
</protein>